<name>A0ACA9Y392_9ASCO</name>
<sequence length="241" mass="28030">MITVNIVDDNRIVRNLQLWSKGTFPFTNDEEFQRVNYVKYNEIPLVLIQGKPIDVYCSIQDSVDYVADNVLRYKDLGLLCKSKSNENVYLIFYVQDMKLKTLLLDFSLIIKILGINKSYDNETNYILDLKTKSSDTNVFDRVLEKKKRPKSTTPTVQDKGDQINTTVTKVILSGLRLRGLSNSSKDKIKIKEIYQMTYKSTLFALRKFNREVKLNDIQDTVEKLLQIFVDVDIDEDSPFKE</sequence>
<comment type="caution">
    <text evidence="1">The sequence shown here is derived from an EMBL/GenBank/DDBJ whole genome shotgun (WGS) entry which is preliminary data.</text>
</comment>
<keyword evidence="2" id="KW-1185">Reference proteome</keyword>
<proteinExistence type="predicted"/>
<protein>
    <submittedName>
        <fullName evidence="1">Mitochondrial morphogenesis protein Sld7p</fullName>
    </submittedName>
</protein>
<evidence type="ECO:0000313" key="2">
    <source>
        <dbReference type="Proteomes" id="UP001152531"/>
    </source>
</evidence>
<accession>A0ACA9Y392</accession>
<dbReference type="EMBL" id="CALSDN010000002">
    <property type="protein sequence ID" value="CAH6719402.1"/>
    <property type="molecule type" value="Genomic_DNA"/>
</dbReference>
<reference evidence="1" key="1">
    <citation type="submission" date="2022-06" db="EMBL/GenBank/DDBJ databases">
        <authorList>
            <person name="Legras J.-L."/>
            <person name="Devillers H."/>
            <person name="Grondin C."/>
        </authorList>
    </citation>
    <scope>NUCLEOTIDE SEQUENCE</scope>
    <source>
        <strain evidence="1">CLIB 1444</strain>
    </source>
</reference>
<organism evidence="1 2">
    <name type="scientific">[Candida] jaroonii</name>
    <dbReference type="NCBI Taxonomy" id="467808"/>
    <lineage>
        <taxon>Eukaryota</taxon>
        <taxon>Fungi</taxon>
        <taxon>Dikarya</taxon>
        <taxon>Ascomycota</taxon>
        <taxon>Saccharomycotina</taxon>
        <taxon>Pichiomycetes</taxon>
        <taxon>Debaryomycetaceae</taxon>
        <taxon>Yamadazyma</taxon>
    </lineage>
</organism>
<gene>
    <name evidence="1" type="ORF">CLIB1444_02S07756</name>
</gene>
<evidence type="ECO:0000313" key="1">
    <source>
        <dbReference type="EMBL" id="CAH6719402.1"/>
    </source>
</evidence>
<dbReference type="Proteomes" id="UP001152531">
    <property type="component" value="Unassembled WGS sequence"/>
</dbReference>